<dbReference type="SUPFAM" id="SSF56935">
    <property type="entry name" value="Porins"/>
    <property type="match status" value="1"/>
</dbReference>
<dbReference type="EMBL" id="UINC01174901">
    <property type="protein sequence ID" value="SVD81256.1"/>
    <property type="molecule type" value="Genomic_DNA"/>
</dbReference>
<dbReference type="InterPro" id="IPR036942">
    <property type="entry name" value="Beta-barrel_TonB_sf"/>
</dbReference>
<organism evidence="4">
    <name type="scientific">marine metagenome</name>
    <dbReference type="NCBI Taxonomy" id="408172"/>
    <lineage>
        <taxon>unclassified sequences</taxon>
        <taxon>metagenomes</taxon>
        <taxon>ecological metagenomes</taxon>
    </lineage>
</organism>
<proteinExistence type="predicted"/>
<gene>
    <name evidence="4" type="ORF">METZ01_LOCUS434110</name>
</gene>
<sequence>ELGNGFSIMGMFANQEGTVTNSVQDGTLVPIGPDCTYGTADDGGWCTTEGITVNFGGLPNGRTPENTWSVGLLHETQIGNGELITFISHKQMDEFYIVDKAVGGTGVIEPKYDLTDMSISYRWDNHSVTFSGKNLGDTVYHEQTLQLFGAGGFQGWGPPQTWALEWQTEF</sequence>
<evidence type="ECO:0008006" key="5">
    <source>
        <dbReference type="Google" id="ProtNLM"/>
    </source>
</evidence>
<evidence type="ECO:0000256" key="1">
    <source>
        <dbReference type="ARBA" id="ARBA00004442"/>
    </source>
</evidence>
<feature type="non-terminal residue" evidence="4">
    <location>
        <position position="1"/>
    </location>
</feature>
<dbReference type="GO" id="GO:0009279">
    <property type="term" value="C:cell outer membrane"/>
    <property type="evidence" value="ECO:0007669"/>
    <property type="project" value="UniProtKB-SubCell"/>
</dbReference>
<protein>
    <recommendedName>
        <fullName evidence="5">TonB-dependent receptor-like beta-barrel domain-containing protein</fullName>
    </recommendedName>
</protein>
<evidence type="ECO:0000256" key="3">
    <source>
        <dbReference type="ARBA" id="ARBA00023237"/>
    </source>
</evidence>
<comment type="subcellular location">
    <subcellularLocation>
        <location evidence="1">Cell outer membrane</location>
    </subcellularLocation>
</comment>
<dbReference type="Gene3D" id="2.40.170.20">
    <property type="entry name" value="TonB-dependent receptor, beta-barrel domain"/>
    <property type="match status" value="1"/>
</dbReference>
<reference evidence="4" key="1">
    <citation type="submission" date="2018-05" db="EMBL/GenBank/DDBJ databases">
        <authorList>
            <person name="Lanie J.A."/>
            <person name="Ng W.-L."/>
            <person name="Kazmierczak K.M."/>
            <person name="Andrzejewski T.M."/>
            <person name="Davidsen T.M."/>
            <person name="Wayne K.J."/>
            <person name="Tettelin H."/>
            <person name="Glass J.I."/>
            <person name="Rusch D."/>
            <person name="Podicherti R."/>
            <person name="Tsui H.-C.T."/>
            <person name="Winkler M.E."/>
        </authorList>
    </citation>
    <scope>NUCLEOTIDE SEQUENCE</scope>
</reference>
<keyword evidence="2" id="KW-0472">Membrane</keyword>
<name>A0A382YD70_9ZZZZ</name>
<keyword evidence="3" id="KW-0998">Cell outer membrane</keyword>
<evidence type="ECO:0000256" key="2">
    <source>
        <dbReference type="ARBA" id="ARBA00023136"/>
    </source>
</evidence>
<accession>A0A382YD70</accession>
<dbReference type="AlphaFoldDB" id="A0A382YD70"/>
<evidence type="ECO:0000313" key="4">
    <source>
        <dbReference type="EMBL" id="SVD81256.1"/>
    </source>
</evidence>